<dbReference type="Proteomes" id="UP000053424">
    <property type="component" value="Unassembled WGS sequence"/>
</dbReference>
<dbReference type="GO" id="GO:0005634">
    <property type="term" value="C:nucleus"/>
    <property type="evidence" value="ECO:0007669"/>
    <property type="project" value="UniProtKB-SubCell"/>
</dbReference>
<keyword evidence="7" id="KW-0833">Ubl conjugation pathway</keyword>
<dbReference type="PROSITE" id="PS50053">
    <property type="entry name" value="UBIQUITIN_2"/>
    <property type="match status" value="1"/>
</dbReference>
<feature type="compositionally biased region" description="Basic residues" evidence="11">
    <location>
        <begin position="486"/>
        <end position="496"/>
    </location>
</feature>
<feature type="domain" description="USP" evidence="13">
    <location>
        <begin position="163"/>
        <end position="520"/>
    </location>
</feature>
<dbReference type="GO" id="GO:0004197">
    <property type="term" value="F:cysteine-type endopeptidase activity"/>
    <property type="evidence" value="ECO:0007669"/>
    <property type="project" value="InterPro"/>
</dbReference>
<dbReference type="PROSITE" id="PS51283">
    <property type="entry name" value="DUSP"/>
    <property type="match status" value="1"/>
</dbReference>
<keyword evidence="10" id="KW-0539">Nucleus</keyword>
<keyword evidence="5" id="KW-0645">Protease</keyword>
<dbReference type="CDD" id="cd01795">
    <property type="entry name" value="Ubl_USP48"/>
    <property type="match status" value="1"/>
</dbReference>
<dbReference type="InterPro" id="IPR050164">
    <property type="entry name" value="Peptidase_C19"/>
</dbReference>
<dbReference type="InterPro" id="IPR033841">
    <property type="entry name" value="Pep_USP48"/>
</dbReference>
<keyword evidence="6" id="KW-0677">Repeat</keyword>
<dbReference type="SUPFAM" id="SSF54236">
    <property type="entry name" value="Ubiquitin-like"/>
    <property type="match status" value="1"/>
</dbReference>
<dbReference type="PROSITE" id="PS00973">
    <property type="entry name" value="USP_2"/>
    <property type="match status" value="1"/>
</dbReference>
<dbReference type="GO" id="GO:0005829">
    <property type="term" value="C:cytosol"/>
    <property type="evidence" value="ECO:0007669"/>
    <property type="project" value="TreeGrafter"/>
</dbReference>
<dbReference type="GO" id="GO:0016579">
    <property type="term" value="P:protein deubiquitination"/>
    <property type="evidence" value="ECO:0007669"/>
    <property type="project" value="InterPro"/>
</dbReference>
<protein>
    <recommendedName>
        <fullName evidence="4">ubiquitinyl hydrolase 1</fullName>
        <ecNumber evidence="4">3.4.19.12</ecNumber>
    </recommendedName>
</protein>
<evidence type="ECO:0000256" key="5">
    <source>
        <dbReference type="ARBA" id="ARBA00022670"/>
    </source>
</evidence>
<keyword evidence="9" id="KW-0788">Thiol protease</keyword>
<dbReference type="HOGENOM" id="CLU_005874_0_0_1"/>
<evidence type="ECO:0000256" key="6">
    <source>
        <dbReference type="ARBA" id="ARBA00022737"/>
    </source>
</evidence>
<dbReference type="InterPro" id="IPR044743">
    <property type="entry name" value="Ubl_USP48"/>
</dbReference>
<dbReference type="CDD" id="cd02668">
    <property type="entry name" value="Peptidase_C19L"/>
    <property type="match status" value="1"/>
</dbReference>
<evidence type="ECO:0000256" key="7">
    <source>
        <dbReference type="ARBA" id="ARBA00022786"/>
    </source>
</evidence>
<dbReference type="InterPro" id="IPR035927">
    <property type="entry name" value="DUSP-like_sf"/>
</dbReference>
<dbReference type="InterPro" id="IPR001394">
    <property type="entry name" value="Peptidase_C19_UCH"/>
</dbReference>
<dbReference type="Gene3D" id="3.10.20.90">
    <property type="entry name" value="Phosphatidylinositol 3-kinase Catalytic Subunit, Chain A, domain 1"/>
    <property type="match status" value="1"/>
</dbReference>
<feature type="domain" description="DUSP" evidence="14">
    <location>
        <begin position="700"/>
        <end position="913"/>
    </location>
</feature>
<evidence type="ECO:0000313" key="15">
    <source>
        <dbReference type="EMBL" id="KIM48899.1"/>
    </source>
</evidence>
<dbReference type="AlphaFoldDB" id="A0A0C3CXL2"/>
<keyword evidence="16" id="KW-1185">Reference proteome</keyword>
<feature type="compositionally biased region" description="Basic and acidic residues" evidence="11">
    <location>
        <begin position="1055"/>
        <end position="1067"/>
    </location>
</feature>
<dbReference type="SMART" id="SM00213">
    <property type="entry name" value="UBQ"/>
    <property type="match status" value="1"/>
</dbReference>
<dbReference type="Pfam" id="PF00240">
    <property type="entry name" value="ubiquitin"/>
    <property type="match status" value="1"/>
</dbReference>
<dbReference type="InterPro" id="IPR038765">
    <property type="entry name" value="Papain-like_cys_pep_sf"/>
</dbReference>
<dbReference type="InterPro" id="IPR018200">
    <property type="entry name" value="USP_CS"/>
</dbReference>
<dbReference type="PROSITE" id="PS50235">
    <property type="entry name" value="USP_3"/>
    <property type="match status" value="1"/>
</dbReference>
<evidence type="ECO:0000256" key="10">
    <source>
        <dbReference type="ARBA" id="ARBA00023242"/>
    </source>
</evidence>
<dbReference type="EMBL" id="KN831768">
    <property type="protein sequence ID" value="KIM48899.1"/>
    <property type="molecule type" value="Genomic_DNA"/>
</dbReference>
<evidence type="ECO:0000256" key="4">
    <source>
        <dbReference type="ARBA" id="ARBA00012759"/>
    </source>
</evidence>
<dbReference type="GO" id="GO:0004843">
    <property type="term" value="F:cysteine-type deubiquitinase activity"/>
    <property type="evidence" value="ECO:0007669"/>
    <property type="project" value="UniProtKB-EC"/>
</dbReference>
<dbReference type="InterPro" id="IPR029071">
    <property type="entry name" value="Ubiquitin-like_domsf"/>
</dbReference>
<evidence type="ECO:0000259" key="13">
    <source>
        <dbReference type="PROSITE" id="PS50235"/>
    </source>
</evidence>
<dbReference type="PANTHER" id="PTHR24006">
    <property type="entry name" value="UBIQUITIN CARBOXYL-TERMINAL HYDROLASE"/>
    <property type="match status" value="1"/>
</dbReference>
<evidence type="ECO:0000313" key="16">
    <source>
        <dbReference type="Proteomes" id="UP000053424"/>
    </source>
</evidence>
<keyword evidence="8" id="KW-0378">Hydrolase</keyword>
<dbReference type="Pfam" id="PF00443">
    <property type="entry name" value="UCH"/>
    <property type="match status" value="1"/>
</dbReference>
<feature type="region of interest" description="Disordered" evidence="11">
    <location>
        <begin position="465"/>
        <end position="504"/>
    </location>
</feature>
<reference evidence="15 16" key="1">
    <citation type="submission" date="2014-04" db="EMBL/GenBank/DDBJ databases">
        <authorList>
            <consortium name="DOE Joint Genome Institute"/>
            <person name="Kuo A."/>
            <person name="Gay G."/>
            <person name="Dore J."/>
            <person name="Kohler A."/>
            <person name="Nagy L.G."/>
            <person name="Floudas D."/>
            <person name="Copeland A."/>
            <person name="Barry K.W."/>
            <person name="Cichocki N."/>
            <person name="Veneault-Fourrey C."/>
            <person name="LaButti K."/>
            <person name="Lindquist E.A."/>
            <person name="Lipzen A."/>
            <person name="Lundell T."/>
            <person name="Morin E."/>
            <person name="Murat C."/>
            <person name="Sun H."/>
            <person name="Tunlid A."/>
            <person name="Henrissat B."/>
            <person name="Grigoriev I.V."/>
            <person name="Hibbett D.S."/>
            <person name="Martin F."/>
            <person name="Nordberg H.P."/>
            <person name="Cantor M.N."/>
            <person name="Hua S.X."/>
        </authorList>
    </citation>
    <scope>NUCLEOTIDE SEQUENCE [LARGE SCALE GENOMIC DNA]</scope>
    <source>
        <strain evidence="16">h7</strain>
    </source>
</reference>
<proteinExistence type="inferred from homology"/>
<dbReference type="GO" id="GO:0006508">
    <property type="term" value="P:proteolysis"/>
    <property type="evidence" value="ECO:0007669"/>
    <property type="project" value="UniProtKB-KW"/>
</dbReference>
<sequence length="1124" mass="127126">MPPKRKRNATLLPEGLLPRERLNRSVIDGASTPWGWVATEVTDVAKITLEHRLATCNLSRRNKNTICANKYSSIPETTRIPTPSKLATVDGEIEEDIIIISDDDEAPSFCSKKTCRTNPNCLNHVGQQAWEDDKAGDAEENFLGLVNSGKDPCDLSREPDVPVGLKVNLGATCYANASLQVWYRDLAFRSGVYSCEPPASVGEKKYQESPIFQLQVTFAALQEGNRAVFNPQKLVESLQLRTSEQQDAQEFSKLFMSHLDAEFKKQSSSSLKSLITDQFQGTQAYGTICHACKHRSERDSDFLEIEVSFGSNSRLEDCLSAYLQPEKLTGDNKYFCSRCETLQDATRYTELRQLPPVLHFSLLRFVYDVSTMERKKSKHSISFPLVIDMNRFLGSKNDRKNGDIRNKESNLYELRGILLHKGASAYHGHYEAQVNDTETGSWFQFNDETVTDIKTLGDKMPLKKLQHVSSENPDDSDEKPNPSNVRKNRANARKKRRIEDSEDEAEVSSKDAYMLIYAKKEAEIAPHSTASTSLPSLCPKPSSRAMEIILEQNAAHDAACKEYQERMSLLKERFLVLRAAMKDIYMHWTPTNCSDPFVVSRQALEAWVSEHCVKAALQHAFSKPPEQFRNLVDDAPATKISISDIVCEHGALDPAMSRNMKLLTSQSLNQIVEKTRCTFNPLLRASDVCGDCVSILFKEKLYEIEHPKHTRLFDELSLIDENETGYWISKKWCKDWKLIKPRMHITSEGDPGPDSQEFYDHVYCEHGNLSPNIANRRRISVKAVQFLQSLFPSWQPLNGDTETCAICDAEVHMSKEDKKEVRRRIEEEKVVSFAVIPSRFVKDWKRWLNNPSQNPRPHAVDNNVFLCGHNLLSFDPTCADDMDSSMAIIQLDQWEMLQAVYESGPFIGLTKRHDGGGYDADISVCFDCRLKRKSEWEMADIFIHLRGRGSQASAQPKATSNYNRASGARQSKRLRQIKDYGERRTITVTKSTTVKDIKVMVNEEFYIPTICQRLFYKGQELEDNAATVAALHLFANDIVELREAEEVLDIDSDSDERPVTKRRREEGPAFGGTLLGNSDYPRSSSPEETAGPPDSSVQEKACLACTFSNGLEALSCEICDTVFI</sequence>
<dbReference type="STRING" id="686832.A0A0C3CXL2"/>
<dbReference type="InterPro" id="IPR000626">
    <property type="entry name" value="Ubiquitin-like_dom"/>
</dbReference>
<comment type="catalytic activity">
    <reaction evidence="1">
        <text>Thiol-dependent hydrolysis of ester, thioester, amide, peptide and isopeptide bonds formed by the C-terminal Gly of ubiquitin (a 76-residue protein attached to proteins as an intracellular targeting signal).</text>
        <dbReference type="EC" id="3.4.19.12"/>
    </reaction>
</comment>
<dbReference type="SUPFAM" id="SSF54001">
    <property type="entry name" value="Cysteine proteinases"/>
    <property type="match status" value="1"/>
</dbReference>
<dbReference type="OrthoDB" id="289038at2759"/>
<feature type="region of interest" description="Disordered" evidence="11">
    <location>
        <begin position="1051"/>
        <end position="1095"/>
    </location>
</feature>
<evidence type="ECO:0000256" key="8">
    <source>
        <dbReference type="ARBA" id="ARBA00022801"/>
    </source>
</evidence>
<evidence type="ECO:0000259" key="12">
    <source>
        <dbReference type="PROSITE" id="PS50053"/>
    </source>
</evidence>
<evidence type="ECO:0000256" key="11">
    <source>
        <dbReference type="SAM" id="MobiDB-lite"/>
    </source>
</evidence>
<evidence type="ECO:0000256" key="1">
    <source>
        <dbReference type="ARBA" id="ARBA00000707"/>
    </source>
</evidence>
<evidence type="ECO:0000256" key="2">
    <source>
        <dbReference type="ARBA" id="ARBA00004123"/>
    </source>
</evidence>
<reference evidence="16" key="2">
    <citation type="submission" date="2015-01" db="EMBL/GenBank/DDBJ databases">
        <title>Evolutionary Origins and Diversification of the Mycorrhizal Mutualists.</title>
        <authorList>
            <consortium name="DOE Joint Genome Institute"/>
            <consortium name="Mycorrhizal Genomics Consortium"/>
            <person name="Kohler A."/>
            <person name="Kuo A."/>
            <person name="Nagy L.G."/>
            <person name="Floudas D."/>
            <person name="Copeland A."/>
            <person name="Barry K.W."/>
            <person name="Cichocki N."/>
            <person name="Veneault-Fourrey C."/>
            <person name="LaButti K."/>
            <person name="Lindquist E.A."/>
            <person name="Lipzen A."/>
            <person name="Lundell T."/>
            <person name="Morin E."/>
            <person name="Murat C."/>
            <person name="Riley R."/>
            <person name="Ohm R."/>
            <person name="Sun H."/>
            <person name="Tunlid A."/>
            <person name="Henrissat B."/>
            <person name="Grigoriev I.V."/>
            <person name="Hibbett D.S."/>
            <person name="Martin F."/>
        </authorList>
    </citation>
    <scope>NUCLEOTIDE SEQUENCE [LARGE SCALE GENOMIC DNA]</scope>
    <source>
        <strain evidence="16">h7</strain>
    </source>
</reference>
<organism evidence="15 16">
    <name type="scientific">Hebeloma cylindrosporum</name>
    <dbReference type="NCBI Taxonomy" id="76867"/>
    <lineage>
        <taxon>Eukaryota</taxon>
        <taxon>Fungi</taxon>
        <taxon>Dikarya</taxon>
        <taxon>Basidiomycota</taxon>
        <taxon>Agaricomycotina</taxon>
        <taxon>Agaricomycetes</taxon>
        <taxon>Agaricomycetidae</taxon>
        <taxon>Agaricales</taxon>
        <taxon>Agaricineae</taxon>
        <taxon>Hymenogastraceae</taxon>
        <taxon>Hebeloma</taxon>
    </lineage>
</organism>
<comment type="similarity">
    <text evidence="3">Belongs to the peptidase C19 family.</text>
</comment>
<comment type="subcellular location">
    <subcellularLocation>
        <location evidence="2">Nucleus</location>
    </subcellularLocation>
</comment>
<evidence type="ECO:0000259" key="14">
    <source>
        <dbReference type="PROSITE" id="PS51283"/>
    </source>
</evidence>
<dbReference type="PANTHER" id="PTHR24006:SF722">
    <property type="entry name" value="UBIQUITIN CARBOXYL-TERMINAL HYDROLASE 48"/>
    <property type="match status" value="1"/>
</dbReference>
<evidence type="ECO:0000256" key="9">
    <source>
        <dbReference type="ARBA" id="ARBA00022807"/>
    </source>
</evidence>
<feature type="domain" description="Ubiquitin-like" evidence="12">
    <location>
        <begin position="974"/>
        <end position="1041"/>
    </location>
</feature>
<dbReference type="InterPro" id="IPR028889">
    <property type="entry name" value="USP"/>
</dbReference>
<dbReference type="InterPro" id="IPR006615">
    <property type="entry name" value="Pept_C19_DUSP"/>
</dbReference>
<evidence type="ECO:0000256" key="3">
    <source>
        <dbReference type="ARBA" id="ARBA00009085"/>
    </source>
</evidence>
<gene>
    <name evidence="15" type="ORF">M413DRAFT_15159</name>
</gene>
<accession>A0A0C3CXL2</accession>
<name>A0A0C3CXL2_HEBCY</name>
<dbReference type="EC" id="3.4.19.12" evidence="4"/>
<dbReference type="Gene3D" id="3.90.70.10">
    <property type="entry name" value="Cysteine proteinases"/>
    <property type="match status" value="1"/>
</dbReference>
<dbReference type="SUPFAM" id="SSF143791">
    <property type="entry name" value="DUSP-like"/>
    <property type="match status" value="1"/>
</dbReference>